<reference evidence="1" key="1">
    <citation type="submission" date="2021-11" db="EMBL/GenBank/DDBJ databases">
        <authorList>
            <person name="Rodrigo-Torres L."/>
            <person name="Arahal R. D."/>
            <person name="Lucena T."/>
        </authorList>
    </citation>
    <scope>NUCLEOTIDE SEQUENCE</scope>
    <source>
        <strain evidence="1">CECT 7929</strain>
    </source>
</reference>
<evidence type="ECO:0000313" key="1">
    <source>
        <dbReference type="EMBL" id="CAH0535578.1"/>
    </source>
</evidence>
<comment type="caution">
    <text evidence="1">The sequence shown here is derived from an EMBL/GenBank/DDBJ whole genome shotgun (WGS) entry which is preliminary data.</text>
</comment>
<dbReference type="EMBL" id="CAKLDI010000002">
    <property type="protein sequence ID" value="CAH0535578.1"/>
    <property type="molecule type" value="Genomic_DNA"/>
</dbReference>
<dbReference type="NCBIfam" id="NF038094">
    <property type="entry name" value="CueP_fam"/>
    <property type="match status" value="1"/>
</dbReference>
<evidence type="ECO:0000313" key="2">
    <source>
        <dbReference type="Proteomes" id="UP000838672"/>
    </source>
</evidence>
<dbReference type="Proteomes" id="UP000838672">
    <property type="component" value="Unassembled WGS sequence"/>
</dbReference>
<gene>
    <name evidence="1" type="ORF">VST7929_03124</name>
</gene>
<name>A0ABN8DWC9_9VIBR</name>
<proteinExistence type="predicted"/>
<dbReference type="InterPro" id="IPR047808">
    <property type="entry name" value="CueP-like"/>
</dbReference>
<dbReference type="Pfam" id="PF21172">
    <property type="entry name" value="CueP"/>
    <property type="match status" value="1"/>
</dbReference>
<accession>A0ABN8DWC9</accession>
<dbReference type="Gene3D" id="2.60.40.3700">
    <property type="match status" value="1"/>
</dbReference>
<protein>
    <submittedName>
        <fullName evidence="1">Uncharacterized protein</fullName>
    </submittedName>
</protein>
<keyword evidence="2" id="KW-1185">Reference proteome</keyword>
<organism evidence="1 2">
    <name type="scientific">Vibrio stylophorae</name>
    <dbReference type="NCBI Taxonomy" id="659351"/>
    <lineage>
        <taxon>Bacteria</taxon>
        <taxon>Pseudomonadati</taxon>
        <taxon>Pseudomonadota</taxon>
        <taxon>Gammaproteobacteria</taxon>
        <taxon>Vibrionales</taxon>
        <taxon>Vibrionaceae</taxon>
        <taxon>Vibrio</taxon>
    </lineage>
</organism>
<sequence length="196" mass="22018">MMKTMKNKRTKALLVSFFLTALVLVGFGYSRYSSADVPMMDAKTFSALTPQQALEASKVWHHTGKATVKVLPDHIEARLPNNERAKIALNGEFLLSIAPYINKTHNCTFHVPTGCQGELVEQPMHVMVTDKNTGKVVKNEMVTTGKDGFVDLWLPQGPNYEVMFHYNNMMAMETLPTQMDSRTCITTMRFKAGMSH</sequence>